<gene>
    <name evidence="1" type="ORF">QWZ15_06375</name>
</gene>
<keyword evidence="1" id="KW-0449">Lipoprotein</keyword>
<dbReference type="SUPFAM" id="SSF50969">
    <property type="entry name" value="YVTN repeat-like/Quinoprotein amine dehydrogenase"/>
    <property type="match status" value="1"/>
</dbReference>
<sequence length="368" mass="41554">MLRVNSISRLLDWTVRKTQAGLSSVVVGIALFTACSEPPLGANFREYFSKTEAVALSGETVALTEEEKPLSYLFNMTFFDSLILVNEFPDREYTYKLINLRDKSVRPFGKKGEGPNQLLSDAFYFSVDRKENRLYLTDQVHYYIHDMDDLKNGLDEPAAKFTIDQQEKRFMGSTVHVDGYIVGSMHHKRFCAYDIENGDFIEVGEYPGGPSMAMANQSFFMNHPTKNLAVYGMSRVPEFGILRVLQDTIDVTTYAWGDTPLDVQHGPVGMAVVDKKGSTFEYTSVAATEDHIYFLYSGKTIDESSRETIIQSGLSHEVFVLDWEGKPVKRYLLDQPVRSIAVDDQAKILYAASFEKEPGLIAYPLNEP</sequence>
<proteinExistence type="predicted"/>
<dbReference type="PROSITE" id="PS51257">
    <property type="entry name" value="PROKAR_LIPOPROTEIN"/>
    <property type="match status" value="1"/>
</dbReference>
<dbReference type="Pfam" id="PF15869">
    <property type="entry name" value="TolB_like"/>
    <property type="match status" value="1"/>
</dbReference>
<reference evidence="2" key="1">
    <citation type="journal article" date="2019" name="Int. J. Syst. Evol. Microbiol.">
        <title>The Global Catalogue of Microorganisms (GCM) 10K type strain sequencing project: providing services to taxonomists for standard genome sequencing and annotation.</title>
        <authorList>
            <consortium name="The Broad Institute Genomics Platform"/>
            <consortium name="The Broad Institute Genome Sequencing Center for Infectious Disease"/>
            <person name="Wu L."/>
            <person name="Ma J."/>
        </authorList>
    </citation>
    <scope>NUCLEOTIDE SEQUENCE [LARGE SCALE GENOMIC DNA]</scope>
    <source>
        <strain evidence="2">CECT 7706</strain>
    </source>
</reference>
<name>A0ABT8C3U0_9BACT</name>
<organism evidence="1 2">
    <name type="scientific">Cyclobacterium jeungdonense</name>
    <dbReference type="NCBI Taxonomy" id="708087"/>
    <lineage>
        <taxon>Bacteria</taxon>
        <taxon>Pseudomonadati</taxon>
        <taxon>Bacteroidota</taxon>
        <taxon>Cytophagia</taxon>
        <taxon>Cytophagales</taxon>
        <taxon>Cyclobacteriaceae</taxon>
        <taxon>Cyclobacterium</taxon>
    </lineage>
</organism>
<comment type="caution">
    <text evidence="1">The sequence shown here is derived from an EMBL/GenBank/DDBJ whole genome shotgun (WGS) entry which is preliminary data.</text>
</comment>
<dbReference type="EMBL" id="JAUFQS010000006">
    <property type="protein sequence ID" value="MDN3687444.1"/>
    <property type="molecule type" value="Genomic_DNA"/>
</dbReference>
<dbReference type="Proteomes" id="UP001236663">
    <property type="component" value="Unassembled WGS sequence"/>
</dbReference>
<dbReference type="InterPro" id="IPR011044">
    <property type="entry name" value="Quino_amine_DH_bsu"/>
</dbReference>
<keyword evidence="2" id="KW-1185">Reference proteome</keyword>
<evidence type="ECO:0000313" key="2">
    <source>
        <dbReference type="Proteomes" id="UP001236663"/>
    </source>
</evidence>
<dbReference type="RefSeq" id="WP_163385268.1">
    <property type="nucleotide sequence ID" value="NZ_JAUFQS010000006.1"/>
</dbReference>
<accession>A0ABT8C3U0</accession>
<protein>
    <submittedName>
        <fullName evidence="1">BF3164 family lipoprotein</fullName>
    </submittedName>
</protein>
<evidence type="ECO:0000313" key="1">
    <source>
        <dbReference type="EMBL" id="MDN3687444.1"/>
    </source>
</evidence>